<dbReference type="Pfam" id="PF13202">
    <property type="entry name" value="EF-hand_5"/>
    <property type="match status" value="2"/>
</dbReference>
<dbReference type="PROSITE" id="PS00018">
    <property type="entry name" value="EF_HAND_1"/>
    <property type="match status" value="1"/>
</dbReference>
<keyword evidence="2" id="KW-0732">Signal</keyword>
<keyword evidence="4" id="KW-1185">Reference proteome</keyword>
<dbReference type="GeneID" id="111122624"/>
<proteinExistence type="predicted"/>
<dbReference type="SUPFAM" id="SSF47473">
    <property type="entry name" value="EF-hand"/>
    <property type="match status" value="1"/>
</dbReference>
<evidence type="ECO:0000256" key="2">
    <source>
        <dbReference type="SAM" id="SignalP"/>
    </source>
</evidence>
<evidence type="ECO:0000259" key="3">
    <source>
        <dbReference type="PROSITE" id="PS50222"/>
    </source>
</evidence>
<dbReference type="Gene3D" id="1.10.238.10">
    <property type="entry name" value="EF-hand"/>
    <property type="match status" value="1"/>
</dbReference>
<dbReference type="RefSeq" id="XP_022320149.1">
    <property type="nucleotide sequence ID" value="XM_022464441.1"/>
</dbReference>
<protein>
    <submittedName>
        <fullName evidence="5">Neurocalcin-delta B-like</fullName>
    </submittedName>
</protein>
<keyword evidence="1" id="KW-0106">Calcium</keyword>
<evidence type="ECO:0000256" key="1">
    <source>
        <dbReference type="ARBA" id="ARBA00022837"/>
    </source>
</evidence>
<dbReference type="Proteomes" id="UP000694844">
    <property type="component" value="Chromosome 3"/>
</dbReference>
<evidence type="ECO:0000313" key="4">
    <source>
        <dbReference type="Proteomes" id="UP000694844"/>
    </source>
</evidence>
<dbReference type="AlphaFoldDB" id="A0A8B8CY29"/>
<dbReference type="KEGG" id="cvn:111122624"/>
<dbReference type="InterPro" id="IPR018247">
    <property type="entry name" value="EF_Hand_1_Ca_BS"/>
</dbReference>
<dbReference type="InterPro" id="IPR011992">
    <property type="entry name" value="EF-hand-dom_pair"/>
</dbReference>
<dbReference type="CDD" id="cd00051">
    <property type="entry name" value="EFh"/>
    <property type="match status" value="1"/>
</dbReference>
<reference evidence="5" key="1">
    <citation type="submission" date="2025-08" db="UniProtKB">
        <authorList>
            <consortium name="RefSeq"/>
        </authorList>
    </citation>
    <scope>IDENTIFICATION</scope>
    <source>
        <tissue evidence="5">Whole sample</tissue>
    </source>
</reference>
<dbReference type="OrthoDB" id="9989112at2759"/>
<organism evidence="4 5">
    <name type="scientific">Crassostrea virginica</name>
    <name type="common">Eastern oyster</name>
    <dbReference type="NCBI Taxonomy" id="6565"/>
    <lineage>
        <taxon>Eukaryota</taxon>
        <taxon>Metazoa</taxon>
        <taxon>Spiralia</taxon>
        <taxon>Lophotrochozoa</taxon>
        <taxon>Mollusca</taxon>
        <taxon>Bivalvia</taxon>
        <taxon>Autobranchia</taxon>
        <taxon>Pteriomorphia</taxon>
        <taxon>Ostreida</taxon>
        <taxon>Ostreoidea</taxon>
        <taxon>Ostreidae</taxon>
        <taxon>Crassostrea</taxon>
    </lineage>
</organism>
<feature type="chain" id="PRO_5034874721" evidence="2">
    <location>
        <begin position="21"/>
        <end position="115"/>
    </location>
</feature>
<dbReference type="GO" id="GO:0005509">
    <property type="term" value="F:calcium ion binding"/>
    <property type="evidence" value="ECO:0007669"/>
    <property type="project" value="InterPro"/>
</dbReference>
<evidence type="ECO:0000313" key="5">
    <source>
        <dbReference type="RefSeq" id="XP_022320149.1"/>
    </source>
</evidence>
<dbReference type="PROSITE" id="PS50222">
    <property type="entry name" value="EF_HAND_2"/>
    <property type="match status" value="1"/>
</dbReference>
<gene>
    <name evidence="5" type="primary">LOC111122624</name>
</gene>
<sequence>MNMLFVFIYAVCFVVYGANGKPQEKPNDVELPCHFGSYDLDGNGEISEKEFLSVTAGFTKMDPNTLFGQLDTNGDGKIGREENVIADKDPNLLESGIFDHCRRLRCCWFCLFCFG</sequence>
<feature type="domain" description="EF-hand" evidence="3">
    <location>
        <begin position="26"/>
        <end position="61"/>
    </location>
</feature>
<name>A0A8B8CY29_CRAVI</name>
<dbReference type="InterPro" id="IPR002048">
    <property type="entry name" value="EF_hand_dom"/>
</dbReference>
<feature type="signal peptide" evidence="2">
    <location>
        <begin position="1"/>
        <end position="20"/>
    </location>
</feature>
<accession>A0A8B8CY29</accession>